<reference evidence="1 2" key="2">
    <citation type="journal article" date="2009" name="PLoS ONE">
        <title>An integrated genetic and cytogenetic map of the cucumber genome.</title>
        <authorList>
            <person name="Ren Y."/>
            <person name="Zhang Z."/>
            <person name="Liu J."/>
            <person name="Staub J.E."/>
            <person name="Han Y."/>
            <person name="Cheng Z."/>
            <person name="Li X."/>
            <person name="Lu J."/>
            <person name="Miao H."/>
            <person name="Kang H."/>
            <person name="Xie B."/>
            <person name="Gu X."/>
            <person name="Wang X."/>
            <person name="Du Y."/>
            <person name="Jin W."/>
            <person name="Huang S."/>
        </authorList>
    </citation>
    <scope>NUCLEOTIDE SEQUENCE [LARGE SCALE GENOMIC DNA]</scope>
    <source>
        <strain evidence="2">cv. 9930</strain>
    </source>
</reference>
<proteinExistence type="predicted"/>
<dbReference type="Gramene" id="KGN65247">
    <property type="protein sequence ID" value="KGN65247"/>
    <property type="gene ID" value="Csa_1G269890"/>
</dbReference>
<gene>
    <name evidence="1" type="ORF">Csa_1G269890</name>
</gene>
<protein>
    <submittedName>
        <fullName evidence="1">Uncharacterized protein</fullName>
    </submittedName>
</protein>
<reference evidence="1 2" key="1">
    <citation type="journal article" date="2009" name="Nat. Genet.">
        <title>The genome of the cucumber, Cucumis sativus L.</title>
        <authorList>
            <person name="Huang S."/>
            <person name="Li R."/>
            <person name="Zhang Z."/>
            <person name="Li L."/>
            <person name="Gu X."/>
            <person name="Fan W."/>
            <person name="Lucas W.J."/>
            <person name="Wang X."/>
            <person name="Xie B."/>
            <person name="Ni P."/>
            <person name="Ren Y."/>
            <person name="Zhu H."/>
            <person name="Li J."/>
            <person name="Lin K."/>
            <person name="Jin W."/>
            <person name="Fei Z."/>
            <person name="Li G."/>
            <person name="Staub J."/>
            <person name="Kilian A."/>
            <person name="van der Vossen E.A."/>
            <person name="Wu Y."/>
            <person name="Guo J."/>
            <person name="He J."/>
            <person name="Jia Z."/>
            <person name="Ren Y."/>
            <person name="Tian G."/>
            <person name="Lu Y."/>
            <person name="Ruan J."/>
            <person name="Qian W."/>
            <person name="Wang M."/>
            <person name="Huang Q."/>
            <person name="Li B."/>
            <person name="Xuan Z."/>
            <person name="Cao J."/>
            <person name="Asan"/>
            <person name="Wu Z."/>
            <person name="Zhang J."/>
            <person name="Cai Q."/>
            <person name="Bai Y."/>
            <person name="Zhao B."/>
            <person name="Han Y."/>
            <person name="Li Y."/>
            <person name="Li X."/>
            <person name="Wang S."/>
            <person name="Shi Q."/>
            <person name="Liu S."/>
            <person name="Cho W.K."/>
            <person name="Kim J.Y."/>
            <person name="Xu Y."/>
            <person name="Heller-Uszynska K."/>
            <person name="Miao H."/>
            <person name="Cheng Z."/>
            <person name="Zhang S."/>
            <person name="Wu J."/>
            <person name="Yang Y."/>
            <person name="Kang H."/>
            <person name="Li M."/>
            <person name="Liang H."/>
            <person name="Ren X."/>
            <person name="Shi Z."/>
            <person name="Wen M."/>
            <person name="Jian M."/>
            <person name="Yang H."/>
            <person name="Zhang G."/>
            <person name="Yang Z."/>
            <person name="Chen R."/>
            <person name="Liu S."/>
            <person name="Li J."/>
            <person name="Ma L."/>
            <person name="Liu H."/>
            <person name="Zhou Y."/>
            <person name="Zhao J."/>
            <person name="Fang X."/>
            <person name="Li G."/>
            <person name="Fang L."/>
            <person name="Li Y."/>
            <person name="Liu D."/>
            <person name="Zheng H."/>
            <person name="Zhang Y."/>
            <person name="Qin N."/>
            <person name="Li Z."/>
            <person name="Yang G."/>
            <person name="Yang S."/>
            <person name="Bolund L."/>
            <person name="Kristiansen K."/>
            <person name="Zheng H."/>
            <person name="Li S."/>
            <person name="Zhang X."/>
            <person name="Yang H."/>
            <person name="Wang J."/>
            <person name="Sun R."/>
            <person name="Zhang B."/>
            <person name="Jiang S."/>
            <person name="Wang J."/>
            <person name="Du Y."/>
            <person name="Li S."/>
        </authorList>
    </citation>
    <scope>NUCLEOTIDE SEQUENCE [LARGE SCALE GENOMIC DNA]</scope>
    <source>
        <strain evidence="2">cv. 9930</strain>
    </source>
</reference>
<reference evidence="1 2" key="3">
    <citation type="journal article" date="2010" name="BMC Genomics">
        <title>Transcriptome sequencing and comparative analysis of cucumber flowers with different sex types.</title>
        <authorList>
            <person name="Guo S."/>
            <person name="Zheng Y."/>
            <person name="Joung J.G."/>
            <person name="Liu S."/>
            <person name="Zhang Z."/>
            <person name="Crasta O.R."/>
            <person name="Sobral B.W."/>
            <person name="Xu Y."/>
            <person name="Huang S."/>
            <person name="Fei Z."/>
        </authorList>
    </citation>
    <scope>NUCLEOTIDE SEQUENCE [LARGE SCALE GENOMIC DNA]</scope>
    <source>
        <strain evidence="2">cv. 9930</strain>
    </source>
</reference>
<accession>A0A0A0LWM6</accession>
<sequence length="94" mass="10858">MTSKLGMAGSTAMILTPSHPRDLLLTVRLFLQYLRRKINPRKEKLQLAVRFERRLSLRECREMRGDWFTSFISSGRAGNSIGGRNCHRKHVEDG</sequence>
<evidence type="ECO:0000313" key="1">
    <source>
        <dbReference type="EMBL" id="KGN65247.1"/>
    </source>
</evidence>
<reference evidence="1 2" key="4">
    <citation type="journal article" date="2011" name="BMC Genomics">
        <title>RNA-Seq improves annotation of protein-coding genes in the cucumber genome.</title>
        <authorList>
            <person name="Li Z."/>
            <person name="Zhang Z."/>
            <person name="Yan P."/>
            <person name="Huang S."/>
            <person name="Fei Z."/>
            <person name="Lin K."/>
        </authorList>
    </citation>
    <scope>NUCLEOTIDE SEQUENCE [LARGE SCALE GENOMIC DNA]</scope>
    <source>
        <strain evidence="2">cv. 9930</strain>
    </source>
</reference>
<dbReference type="Proteomes" id="UP000029981">
    <property type="component" value="Chromosome 1"/>
</dbReference>
<dbReference type="EMBL" id="CM002922">
    <property type="protein sequence ID" value="KGN65247.1"/>
    <property type="molecule type" value="Genomic_DNA"/>
</dbReference>
<name>A0A0A0LWM6_CUCSA</name>
<evidence type="ECO:0000313" key="2">
    <source>
        <dbReference type="Proteomes" id="UP000029981"/>
    </source>
</evidence>
<keyword evidence="2" id="KW-1185">Reference proteome</keyword>
<organism evidence="1 2">
    <name type="scientific">Cucumis sativus</name>
    <name type="common">Cucumber</name>
    <dbReference type="NCBI Taxonomy" id="3659"/>
    <lineage>
        <taxon>Eukaryota</taxon>
        <taxon>Viridiplantae</taxon>
        <taxon>Streptophyta</taxon>
        <taxon>Embryophyta</taxon>
        <taxon>Tracheophyta</taxon>
        <taxon>Spermatophyta</taxon>
        <taxon>Magnoliopsida</taxon>
        <taxon>eudicotyledons</taxon>
        <taxon>Gunneridae</taxon>
        <taxon>Pentapetalae</taxon>
        <taxon>rosids</taxon>
        <taxon>fabids</taxon>
        <taxon>Cucurbitales</taxon>
        <taxon>Cucurbitaceae</taxon>
        <taxon>Benincaseae</taxon>
        <taxon>Cucumis</taxon>
    </lineage>
</organism>
<dbReference type="AlphaFoldDB" id="A0A0A0LWM6"/>